<dbReference type="CDD" id="cd01832">
    <property type="entry name" value="SGNH_hydrolase_like_1"/>
    <property type="match status" value="1"/>
</dbReference>
<dbReference type="GO" id="GO:0016788">
    <property type="term" value="F:hydrolase activity, acting on ester bonds"/>
    <property type="evidence" value="ECO:0007669"/>
    <property type="project" value="UniProtKB-ARBA"/>
</dbReference>
<dbReference type="Pfam" id="PF13472">
    <property type="entry name" value="Lipase_GDSL_2"/>
    <property type="match status" value="1"/>
</dbReference>
<feature type="domain" description="SGNH hydrolase-type esterase" evidence="1">
    <location>
        <begin position="32"/>
        <end position="210"/>
    </location>
</feature>
<organism evidence="2 3">
    <name type="scientific">Mucilaginibacter pallidiroseus</name>
    <dbReference type="NCBI Taxonomy" id="2599295"/>
    <lineage>
        <taxon>Bacteria</taxon>
        <taxon>Pseudomonadati</taxon>
        <taxon>Bacteroidota</taxon>
        <taxon>Sphingobacteriia</taxon>
        <taxon>Sphingobacteriales</taxon>
        <taxon>Sphingobacteriaceae</taxon>
        <taxon>Mucilaginibacter</taxon>
    </lineage>
</organism>
<evidence type="ECO:0000259" key="1">
    <source>
        <dbReference type="Pfam" id="PF13472"/>
    </source>
</evidence>
<accession>A0A563UGN4</accession>
<dbReference type="EMBL" id="VOEJ01000002">
    <property type="protein sequence ID" value="TWR30453.1"/>
    <property type="molecule type" value="Genomic_DNA"/>
</dbReference>
<comment type="caution">
    <text evidence="2">The sequence shown here is derived from an EMBL/GenBank/DDBJ whole genome shotgun (WGS) entry which is preliminary data.</text>
</comment>
<dbReference type="InterPro" id="IPR013830">
    <property type="entry name" value="SGNH_hydro"/>
</dbReference>
<dbReference type="InterPro" id="IPR036514">
    <property type="entry name" value="SGNH_hydro_sf"/>
</dbReference>
<dbReference type="RefSeq" id="WP_146380911.1">
    <property type="nucleotide sequence ID" value="NZ_VOEJ01000002.1"/>
</dbReference>
<dbReference type="AlphaFoldDB" id="A0A563UGN4"/>
<proteinExistence type="predicted"/>
<sequence>MKRGWLILLVCLLTVNIGRGQVMPTDSLTYLALGDSYTVGRNVATAQTFPYQLVKRLNAKGFKTASPALIAQNGWRTDEILKNLNDNKVSKQYNFVTLLIGVNNQYQQKNIDDYRTQFAQLLDSAIVYAGGVAKHVIVISIPDWGVTPFANGRNLQKIATEIDAYNQINKDAAKAAGATYVNITGLSRDIAEDQETLSMDKLHPSGKAYRWWVDKIFPAVKSALKK</sequence>
<reference evidence="2 3" key="1">
    <citation type="submission" date="2019-07" db="EMBL/GenBank/DDBJ databases">
        <authorList>
            <person name="Kim J."/>
        </authorList>
    </citation>
    <scope>NUCLEOTIDE SEQUENCE [LARGE SCALE GENOMIC DNA]</scope>
    <source>
        <strain evidence="3">dk17</strain>
    </source>
</reference>
<dbReference type="SUPFAM" id="SSF52266">
    <property type="entry name" value="SGNH hydrolase"/>
    <property type="match status" value="1"/>
</dbReference>
<protein>
    <submittedName>
        <fullName evidence="2">SGNH/GDSL hydrolase family protein</fullName>
    </submittedName>
</protein>
<keyword evidence="3" id="KW-1185">Reference proteome</keyword>
<gene>
    <name evidence="2" type="ORF">FPZ43_05795</name>
</gene>
<name>A0A563UGN4_9SPHI</name>
<evidence type="ECO:0000313" key="2">
    <source>
        <dbReference type="EMBL" id="TWR30453.1"/>
    </source>
</evidence>
<dbReference type="Gene3D" id="3.40.50.1110">
    <property type="entry name" value="SGNH hydrolase"/>
    <property type="match status" value="1"/>
</dbReference>
<keyword evidence="2" id="KW-0378">Hydrolase</keyword>
<dbReference type="Proteomes" id="UP000320042">
    <property type="component" value="Unassembled WGS sequence"/>
</dbReference>
<evidence type="ECO:0000313" key="3">
    <source>
        <dbReference type="Proteomes" id="UP000320042"/>
    </source>
</evidence>
<dbReference type="OrthoDB" id="158267at2"/>